<keyword evidence="1" id="KW-0472">Membrane</keyword>
<dbReference type="EMBL" id="LCAE01000013">
    <property type="protein sequence ID" value="KKR86593.1"/>
    <property type="molecule type" value="Genomic_DNA"/>
</dbReference>
<keyword evidence="1" id="KW-0812">Transmembrane</keyword>
<evidence type="ECO:0000256" key="1">
    <source>
        <dbReference type="SAM" id="Phobius"/>
    </source>
</evidence>
<proteinExistence type="predicted"/>
<gene>
    <name evidence="2" type="ORF">UU32_C0013G0004</name>
</gene>
<keyword evidence="1" id="KW-1133">Transmembrane helix</keyword>
<evidence type="ECO:0000313" key="3">
    <source>
        <dbReference type="Proteomes" id="UP000033858"/>
    </source>
</evidence>
<dbReference type="Proteomes" id="UP000033858">
    <property type="component" value="Unassembled WGS sequence"/>
</dbReference>
<sequence>MSIQHTNKKGAEVDTHHVVAGVAGILLILGYILFWSDLTPMGIERGIYTLLDLPWPADKGKPWGIYALLVGITLVIISFLPIEN</sequence>
<reference evidence="2 3" key="1">
    <citation type="journal article" date="2015" name="Nature">
        <title>rRNA introns, odd ribosomes, and small enigmatic genomes across a large radiation of phyla.</title>
        <authorList>
            <person name="Brown C.T."/>
            <person name="Hug L.A."/>
            <person name="Thomas B.C."/>
            <person name="Sharon I."/>
            <person name="Castelle C.J."/>
            <person name="Singh A."/>
            <person name="Wilkins M.J."/>
            <person name="Williams K.H."/>
            <person name="Banfield J.F."/>
        </authorList>
    </citation>
    <scope>NUCLEOTIDE SEQUENCE [LARGE SCALE GENOMIC DNA]</scope>
</reference>
<name>A0A0G0UCC7_9BACT</name>
<comment type="caution">
    <text evidence="2">The sequence shown here is derived from an EMBL/GenBank/DDBJ whole genome shotgun (WGS) entry which is preliminary data.</text>
</comment>
<protein>
    <submittedName>
        <fullName evidence="2">Uncharacterized protein</fullName>
    </submittedName>
</protein>
<evidence type="ECO:0000313" key="2">
    <source>
        <dbReference type="EMBL" id="KKR86593.1"/>
    </source>
</evidence>
<organism evidence="2 3">
    <name type="scientific">Candidatus Woesebacteria bacterium GW2011_GWB1_41_10</name>
    <dbReference type="NCBI Taxonomy" id="1618577"/>
    <lineage>
        <taxon>Bacteria</taxon>
        <taxon>Candidatus Woeseibacteriota</taxon>
    </lineage>
</organism>
<dbReference type="AlphaFoldDB" id="A0A0G0UCC7"/>
<feature type="transmembrane region" description="Helical" evidence="1">
    <location>
        <begin position="18"/>
        <end position="36"/>
    </location>
</feature>
<feature type="transmembrane region" description="Helical" evidence="1">
    <location>
        <begin position="63"/>
        <end position="82"/>
    </location>
</feature>
<accession>A0A0G0UCC7</accession>